<evidence type="ECO:0000256" key="5">
    <source>
        <dbReference type="SAM" id="MobiDB-lite"/>
    </source>
</evidence>
<dbReference type="RefSeq" id="WP_113657463.1">
    <property type="nucleotide sequence ID" value="NZ_KZ845663.1"/>
</dbReference>
<dbReference type="SUPFAM" id="SSF54001">
    <property type="entry name" value="Cysteine proteinases"/>
    <property type="match status" value="1"/>
</dbReference>
<feature type="chain" id="PRO_5038880972" description="NlpC/P60 domain-containing protein" evidence="6">
    <location>
        <begin position="23"/>
        <end position="226"/>
    </location>
</feature>
<reference evidence="8 9" key="2">
    <citation type="submission" date="2018-06" db="EMBL/GenBank/DDBJ databases">
        <authorList>
            <person name="Zhirakovskaya E."/>
        </authorList>
    </citation>
    <scope>NUCLEOTIDE SEQUENCE [LARGE SCALE GENOMIC DNA]</scope>
    <source>
        <strain evidence="8 9">FBKL4.011</strain>
    </source>
</reference>
<evidence type="ECO:0000256" key="3">
    <source>
        <dbReference type="ARBA" id="ARBA00022801"/>
    </source>
</evidence>
<dbReference type="AlphaFoldDB" id="A0A364K998"/>
<dbReference type="InterPro" id="IPR000064">
    <property type="entry name" value="NLP_P60_dom"/>
</dbReference>
<comment type="similarity">
    <text evidence="1">Belongs to the peptidase C40 family.</text>
</comment>
<keyword evidence="2" id="KW-0645">Protease</keyword>
<feature type="signal peptide" evidence="6">
    <location>
        <begin position="1"/>
        <end position="22"/>
    </location>
</feature>
<evidence type="ECO:0000256" key="4">
    <source>
        <dbReference type="ARBA" id="ARBA00022807"/>
    </source>
</evidence>
<comment type="caution">
    <text evidence="8">The sequence shown here is derived from an EMBL/GenBank/DDBJ whole genome shotgun (WGS) entry which is preliminary data.</text>
</comment>
<evidence type="ECO:0000259" key="7">
    <source>
        <dbReference type="PROSITE" id="PS51935"/>
    </source>
</evidence>
<protein>
    <recommendedName>
        <fullName evidence="7">NlpC/P60 domain-containing protein</fullName>
    </recommendedName>
</protein>
<gene>
    <name evidence="8" type="ORF">DL897_02070</name>
</gene>
<evidence type="ECO:0000313" key="9">
    <source>
        <dbReference type="Proteomes" id="UP000251213"/>
    </source>
</evidence>
<accession>A0A364K998</accession>
<dbReference type="OrthoDB" id="9813118at2"/>
<feature type="compositionally biased region" description="Polar residues" evidence="5">
    <location>
        <begin position="57"/>
        <end position="72"/>
    </location>
</feature>
<dbReference type="Gene3D" id="3.90.1720.10">
    <property type="entry name" value="endopeptidase domain like (from Nostoc punctiforme)"/>
    <property type="match status" value="1"/>
</dbReference>
<dbReference type="PROSITE" id="PS51935">
    <property type="entry name" value="NLPC_P60"/>
    <property type="match status" value="1"/>
</dbReference>
<dbReference type="InterPro" id="IPR038765">
    <property type="entry name" value="Papain-like_cys_pep_sf"/>
</dbReference>
<evidence type="ECO:0000256" key="1">
    <source>
        <dbReference type="ARBA" id="ARBA00007074"/>
    </source>
</evidence>
<evidence type="ECO:0000256" key="2">
    <source>
        <dbReference type="ARBA" id="ARBA00022670"/>
    </source>
</evidence>
<feature type="compositionally biased region" description="Polar residues" evidence="5">
    <location>
        <begin position="80"/>
        <end position="99"/>
    </location>
</feature>
<keyword evidence="6" id="KW-0732">Signal</keyword>
<dbReference type="PANTHER" id="PTHR47053">
    <property type="entry name" value="MUREIN DD-ENDOPEPTIDASE MEPH-RELATED"/>
    <property type="match status" value="1"/>
</dbReference>
<evidence type="ECO:0000313" key="8">
    <source>
        <dbReference type="EMBL" id="RAL26858.1"/>
    </source>
</evidence>
<evidence type="ECO:0000256" key="6">
    <source>
        <dbReference type="SAM" id="SignalP"/>
    </source>
</evidence>
<dbReference type="InterPro" id="IPR051202">
    <property type="entry name" value="Peptidase_C40"/>
</dbReference>
<keyword evidence="3" id="KW-0378">Hydrolase</keyword>
<feature type="region of interest" description="Disordered" evidence="5">
    <location>
        <begin position="57"/>
        <end position="99"/>
    </location>
</feature>
<dbReference type="GO" id="GO:0008234">
    <property type="term" value="F:cysteine-type peptidase activity"/>
    <property type="evidence" value="ECO:0007669"/>
    <property type="project" value="UniProtKB-KW"/>
</dbReference>
<dbReference type="Proteomes" id="UP000251213">
    <property type="component" value="Unassembled WGS sequence"/>
</dbReference>
<dbReference type="Pfam" id="PF00877">
    <property type="entry name" value="NLPC_P60"/>
    <property type="match status" value="1"/>
</dbReference>
<keyword evidence="4" id="KW-0788">Thiol protease</keyword>
<dbReference type="EMBL" id="QJKK01000001">
    <property type="protein sequence ID" value="RAL26858.1"/>
    <property type="molecule type" value="Genomic_DNA"/>
</dbReference>
<keyword evidence="9" id="KW-1185">Reference proteome</keyword>
<proteinExistence type="inferred from homology"/>
<reference evidence="8 9" key="1">
    <citation type="submission" date="2018-06" db="EMBL/GenBank/DDBJ databases">
        <title>Thermoflavimicrobium daqus sp. nov., a thermophilic microbe isolated from Moutai-flavour Daqu.</title>
        <authorList>
            <person name="Wang X."/>
            <person name="Zhou H."/>
        </authorList>
    </citation>
    <scope>NUCLEOTIDE SEQUENCE [LARGE SCALE GENOMIC DNA]</scope>
    <source>
        <strain evidence="8 9">FBKL4.011</strain>
    </source>
</reference>
<sequence>MLTRKKIKKVAFASLTSLAVIAGIPLSMSHAAPQDDLQRIFSKVGWKYSEGKLVTQPNYSEDSANETPSNVAPSIPEKNPPQNKIENPSDLDNSSEQSNALADRVIKTGEKYLGVPYRLGAPSGQTKLFDCSLFTQQVFKENKISLPRSSRQQATVGKTVSRSEIKKGDLLFFKTSSSNGKIGHVGIYAGNNKVLHTWGSGGVRYDSMDTRWLKEGFITAKRVINN</sequence>
<dbReference type="GO" id="GO:0006508">
    <property type="term" value="P:proteolysis"/>
    <property type="evidence" value="ECO:0007669"/>
    <property type="project" value="UniProtKB-KW"/>
</dbReference>
<dbReference type="PANTHER" id="PTHR47053:SF1">
    <property type="entry name" value="MUREIN DD-ENDOPEPTIDASE MEPH-RELATED"/>
    <property type="match status" value="1"/>
</dbReference>
<name>A0A364K998_9BACL</name>
<feature type="domain" description="NlpC/P60" evidence="7">
    <location>
        <begin position="99"/>
        <end position="224"/>
    </location>
</feature>
<organism evidence="8 9">
    <name type="scientific">Thermoflavimicrobium daqui</name>
    <dbReference type="NCBI Taxonomy" id="2137476"/>
    <lineage>
        <taxon>Bacteria</taxon>
        <taxon>Bacillati</taxon>
        <taxon>Bacillota</taxon>
        <taxon>Bacilli</taxon>
        <taxon>Bacillales</taxon>
        <taxon>Thermoactinomycetaceae</taxon>
        <taxon>Thermoflavimicrobium</taxon>
    </lineage>
</organism>